<dbReference type="GO" id="GO:0016279">
    <property type="term" value="F:protein-lysine N-methyltransferase activity"/>
    <property type="evidence" value="ECO:0000318"/>
    <property type="project" value="GO_Central"/>
</dbReference>
<evidence type="ECO:0000313" key="5">
    <source>
        <dbReference type="Proteomes" id="UP000001805"/>
    </source>
</evidence>
<dbReference type="OrthoDB" id="265717at2759"/>
<feature type="signal peptide" evidence="2">
    <location>
        <begin position="1"/>
        <end position="17"/>
    </location>
</feature>
<dbReference type="STRING" id="367110.Q7RZR8"/>
<dbReference type="InterPro" id="IPR046341">
    <property type="entry name" value="SET_dom_sf"/>
</dbReference>
<dbReference type="PANTHER" id="PTHR47332:SF6">
    <property type="entry name" value="SET DOMAIN-CONTAINING PROTEIN"/>
    <property type="match status" value="1"/>
</dbReference>
<evidence type="ECO:0000313" key="4">
    <source>
        <dbReference type="EMBL" id="EAA28531.1"/>
    </source>
</evidence>
<feature type="region of interest" description="Disordered" evidence="1">
    <location>
        <begin position="68"/>
        <end position="87"/>
    </location>
</feature>
<feature type="region of interest" description="Disordered" evidence="1">
    <location>
        <begin position="244"/>
        <end position="268"/>
    </location>
</feature>
<dbReference type="KEGG" id="ncr:NCU00296"/>
<gene>
    <name evidence="4" type="ORF">NCU00296</name>
</gene>
<sequence length="510" mass="55363">MKFSGLLLVGAALIVLAHEKEHIIVDEANNHAYDHKACGPEGLGDDPLRSSAADILATGETDALTYYAGNSANSHPQEDPNTSPGHNWSSTNPCFNSIVSNDAFCVFTDTSYANDEGISFITTAQRAAYLISLLSFTPHSNITSSPAKYTISSIPGKGLGLIASTRIPRGSVILSSHPTLMIDYRVFDELLRTDHISLQAAAISSLPPAHRSAFFNLSTQSKNASVTGGLSRIALTDTIITTNAFDIPAPPPRPRPPSPHSSPLHNQIDPNDAPWHTVFASSISRLNHDCRPNADYRWDWNSNKGGPGLVQVITAVKDILPGEEITISYINPLGSRKARQKLLSTAWGFECSCELCSRSGGRVEEADWRVRLIRKVWRLLKEGQDGGSEVERGEEEGGWKMGSRERGEGKGEGDGTKAAELMVSLYEMEGLWGTIHEAYAMAAREHSKAGETWMVMKWAALAVEFGTMVLGEGDEALREMKGLARNPCGHGAWSSRNKSEGYGEGDEEGW</sequence>
<dbReference type="InParanoid" id="Q7RZR8"/>
<reference evidence="4 5" key="1">
    <citation type="journal article" date="2003" name="Nature">
        <title>The genome sequence of the filamentous fungus Neurospora crassa.</title>
        <authorList>
            <person name="Galagan J.E."/>
            <person name="Calvo S.E."/>
            <person name="Borkovich K.A."/>
            <person name="Selker E.U."/>
            <person name="Read N.D."/>
            <person name="Jaffe D."/>
            <person name="FitzHugh W."/>
            <person name="Ma L.J."/>
            <person name="Smirnov S."/>
            <person name="Purcell S."/>
            <person name="Rehman B."/>
            <person name="Elkins T."/>
            <person name="Engels R."/>
            <person name="Wang S."/>
            <person name="Nielsen C.B."/>
            <person name="Butler J."/>
            <person name="Endrizzi M."/>
            <person name="Qui D."/>
            <person name="Ianakiev P."/>
            <person name="Bell-Pedersen D."/>
            <person name="Nelson M.A."/>
            <person name="Werner-Washburne M."/>
            <person name="Selitrennikoff C.P."/>
            <person name="Kinsey J.A."/>
            <person name="Braun E.L."/>
            <person name="Zelter A."/>
            <person name="Schulte U."/>
            <person name="Kothe G.O."/>
            <person name="Jedd G."/>
            <person name="Mewes W."/>
            <person name="Staben C."/>
            <person name="Marcotte E."/>
            <person name="Greenberg D."/>
            <person name="Roy A."/>
            <person name="Foley K."/>
            <person name="Naylor J."/>
            <person name="Stange-Thomann N."/>
            <person name="Barrett R."/>
            <person name="Gnerre S."/>
            <person name="Kamal M."/>
            <person name="Kamvysselis M."/>
            <person name="Mauceli E."/>
            <person name="Bielke C."/>
            <person name="Rudd S."/>
            <person name="Frishman D."/>
            <person name="Krystofova S."/>
            <person name="Rasmussen C."/>
            <person name="Metzenberg R.L."/>
            <person name="Perkins D.D."/>
            <person name="Kroken S."/>
            <person name="Cogoni C."/>
            <person name="Macino G."/>
            <person name="Catcheside D."/>
            <person name="Li W."/>
            <person name="Pratt R.J."/>
            <person name="Osmani S.A."/>
            <person name="DeSouza C.P."/>
            <person name="Glass L."/>
            <person name="Orbach M.J."/>
            <person name="Berglund J.A."/>
            <person name="Voelker R."/>
            <person name="Yarden O."/>
            <person name="Plamann M."/>
            <person name="Seiler S."/>
            <person name="Dunlap J."/>
            <person name="Radford A."/>
            <person name="Aramayo R."/>
            <person name="Natvig D.O."/>
            <person name="Alex L.A."/>
            <person name="Mannhaupt G."/>
            <person name="Ebbole D.J."/>
            <person name="Freitag M."/>
            <person name="Paulsen I."/>
            <person name="Sachs M.S."/>
            <person name="Lander E.S."/>
            <person name="Nusbaum C."/>
            <person name="Birren B."/>
        </authorList>
    </citation>
    <scope>NUCLEOTIDE SEQUENCE [LARGE SCALE GENOMIC DNA]</scope>
    <source>
        <strain evidence="5">ATCC 24698 / 74-OR23-1A / CBS 708.71 / DSM 1257 / FGSC 987</strain>
    </source>
</reference>
<dbReference type="EMBL" id="CM002238">
    <property type="protein sequence ID" value="EAA28531.1"/>
    <property type="molecule type" value="Genomic_DNA"/>
</dbReference>
<dbReference type="RefSeq" id="XP_957767.1">
    <property type="nucleotide sequence ID" value="XM_952674.1"/>
</dbReference>
<feature type="chain" id="PRO_5004292471" description="SET domain-containing protein" evidence="2">
    <location>
        <begin position="18"/>
        <end position="510"/>
    </location>
</feature>
<dbReference type="AlphaFoldDB" id="Q7RZR8"/>
<organism evidence="4 5">
    <name type="scientific">Neurospora crassa (strain ATCC 24698 / 74-OR23-1A / CBS 708.71 / DSM 1257 / FGSC 987)</name>
    <dbReference type="NCBI Taxonomy" id="367110"/>
    <lineage>
        <taxon>Eukaryota</taxon>
        <taxon>Fungi</taxon>
        <taxon>Dikarya</taxon>
        <taxon>Ascomycota</taxon>
        <taxon>Pezizomycotina</taxon>
        <taxon>Sordariomycetes</taxon>
        <taxon>Sordariomycetidae</taxon>
        <taxon>Sordariales</taxon>
        <taxon>Sordariaceae</taxon>
        <taxon>Neurospora</taxon>
    </lineage>
</organism>
<evidence type="ECO:0000256" key="2">
    <source>
        <dbReference type="SAM" id="SignalP"/>
    </source>
</evidence>
<evidence type="ECO:0000256" key="1">
    <source>
        <dbReference type="SAM" id="MobiDB-lite"/>
    </source>
</evidence>
<dbReference type="Gene3D" id="2.170.270.10">
    <property type="entry name" value="SET domain"/>
    <property type="match status" value="1"/>
</dbReference>
<dbReference type="HOGENOM" id="CLU_028281_6_1_1"/>
<feature type="region of interest" description="Disordered" evidence="1">
    <location>
        <begin position="488"/>
        <end position="510"/>
    </location>
</feature>
<name>Q7RZR8_NEUCR</name>
<evidence type="ECO:0000259" key="3">
    <source>
        <dbReference type="PROSITE" id="PS50280"/>
    </source>
</evidence>
<proteinExistence type="predicted"/>
<feature type="region of interest" description="Disordered" evidence="1">
    <location>
        <begin position="385"/>
        <end position="415"/>
    </location>
</feature>
<dbReference type="SMART" id="SM00317">
    <property type="entry name" value="SET"/>
    <property type="match status" value="1"/>
</dbReference>
<dbReference type="GO" id="GO:0042054">
    <property type="term" value="F:histone methyltransferase activity"/>
    <property type="evidence" value="ECO:0000318"/>
    <property type="project" value="GO_Central"/>
</dbReference>
<feature type="domain" description="SET" evidence="3">
    <location>
        <begin position="147"/>
        <end position="330"/>
    </location>
</feature>
<dbReference type="CDD" id="cd20071">
    <property type="entry name" value="SET_SMYD"/>
    <property type="match status" value="1"/>
</dbReference>
<keyword evidence="2" id="KW-0732">Signal</keyword>
<dbReference type="GeneID" id="3873937"/>
<dbReference type="InterPro" id="IPR053185">
    <property type="entry name" value="SET_domain_protein"/>
</dbReference>
<protein>
    <recommendedName>
        <fullName evidence="3">SET domain-containing protein</fullName>
    </recommendedName>
</protein>
<dbReference type="PANTHER" id="PTHR47332">
    <property type="entry name" value="SET DOMAIN-CONTAINING PROTEIN 5"/>
    <property type="match status" value="1"/>
</dbReference>
<dbReference type="Proteomes" id="UP000001805">
    <property type="component" value="Chromosome 3, Linkage Group III"/>
</dbReference>
<keyword evidence="5" id="KW-1185">Reference proteome</keyword>
<dbReference type="PROSITE" id="PS50280">
    <property type="entry name" value="SET"/>
    <property type="match status" value="1"/>
</dbReference>
<accession>Q7RZR8</accession>
<feature type="compositionally biased region" description="Pro residues" evidence="1">
    <location>
        <begin position="248"/>
        <end position="260"/>
    </location>
</feature>
<dbReference type="VEuPathDB" id="FungiDB:NCU00296"/>
<dbReference type="SUPFAM" id="SSF82199">
    <property type="entry name" value="SET domain"/>
    <property type="match status" value="1"/>
</dbReference>
<dbReference type="InterPro" id="IPR001214">
    <property type="entry name" value="SET_dom"/>
</dbReference>
<dbReference type="Pfam" id="PF00856">
    <property type="entry name" value="SET"/>
    <property type="match status" value="1"/>
</dbReference>
<dbReference type="PaxDb" id="5141-EFNCRP00000000335"/>